<dbReference type="Proteomes" id="UP000184109">
    <property type="component" value="Unassembled WGS sequence"/>
</dbReference>
<dbReference type="AlphaFoldDB" id="A0A1M5TVP6"/>
<feature type="transmembrane region" description="Helical" evidence="1">
    <location>
        <begin position="105"/>
        <end position="123"/>
    </location>
</feature>
<name>A0A1M5TVP6_9FLAO</name>
<feature type="transmembrane region" description="Helical" evidence="1">
    <location>
        <begin position="135"/>
        <end position="150"/>
    </location>
</feature>
<dbReference type="OrthoDB" id="3457556at2"/>
<sequence length="324" mass="36108">MEAQKQFIKAFGWGVIASFFLSSTFIINSVISGAGGHWTWTANLRTLFLIPILALVLLFTKQLKTLLIVLKKSPWVFVKWGTVGFGILYTSLSVASLMVPGWMVAAIFQINILAGMLLSPFIYKDERKFIPKKSLLISVLIVLGVLVMQFENFTELYVFLPAMMSFFLVLIGAIVWPLGNRKLMVVCEEEEFKLNAIQRVLGMSIGCIPLMIVIGIVGFVEVGLPSQNQVMSSFYSAIFSGFLGGVAFYKATQMIHQSPIQLAAVEATQVFEIIFALIGEMFLMNAPIPGIYGQVGMMMIAVGILIHLVNNWKRSKKWIFQLKV</sequence>
<gene>
    <name evidence="2" type="ORF">SAMN05444281_0878</name>
</gene>
<evidence type="ECO:0000313" key="2">
    <source>
        <dbReference type="EMBL" id="SHH54885.1"/>
    </source>
</evidence>
<dbReference type="RefSeq" id="WP_073118704.1">
    <property type="nucleotide sequence ID" value="NZ_BMEN01000002.1"/>
</dbReference>
<proteinExistence type="predicted"/>
<feature type="transmembrane region" description="Helical" evidence="1">
    <location>
        <begin position="263"/>
        <end position="284"/>
    </location>
</feature>
<feature type="transmembrane region" description="Helical" evidence="1">
    <location>
        <begin position="37"/>
        <end position="59"/>
    </location>
</feature>
<reference evidence="3" key="1">
    <citation type="submission" date="2016-11" db="EMBL/GenBank/DDBJ databases">
        <authorList>
            <person name="Varghese N."/>
            <person name="Submissions S."/>
        </authorList>
    </citation>
    <scope>NUCLEOTIDE SEQUENCE [LARGE SCALE GENOMIC DNA]</scope>
    <source>
        <strain evidence="3">DSM 100572</strain>
    </source>
</reference>
<feature type="transmembrane region" description="Helical" evidence="1">
    <location>
        <begin position="80"/>
        <end position="99"/>
    </location>
</feature>
<feature type="transmembrane region" description="Helical" evidence="1">
    <location>
        <begin position="232"/>
        <end position="251"/>
    </location>
</feature>
<dbReference type="EMBL" id="FQXQ01000002">
    <property type="protein sequence ID" value="SHH54885.1"/>
    <property type="molecule type" value="Genomic_DNA"/>
</dbReference>
<keyword evidence="1" id="KW-0812">Transmembrane</keyword>
<feature type="transmembrane region" description="Helical" evidence="1">
    <location>
        <begin position="12"/>
        <end position="31"/>
    </location>
</feature>
<feature type="transmembrane region" description="Helical" evidence="1">
    <location>
        <begin position="290"/>
        <end position="309"/>
    </location>
</feature>
<feature type="transmembrane region" description="Helical" evidence="1">
    <location>
        <begin position="156"/>
        <end position="179"/>
    </location>
</feature>
<keyword evidence="1" id="KW-0472">Membrane</keyword>
<dbReference type="Pfam" id="PF13536">
    <property type="entry name" value="EmrE"/>
    <property type="match status" value="1"/>
</dbReference>
<accession>A0A1M5TVP6</accession>
<dbReference type="InterPro" id="IPR032713">
    <property type="entry name" value="EmrE"/>
</dbReference>
<keyword evidence="1" id="KW-1133">Transmembrane helix</keyword>
<feature type="transmembrane region" description="Helical" evidence="1">
    <location>
        <begin position="200"/>
        <end position="220"/>
    </location>
</feature>
<dbReference type="STRING" id="1195760.SAMN05444281_0878"/>
<evidence type="ECO:0000313" key="3">
    <source>
        <dbReference type="Proteomes" id="UP000184109"/>
    </source>
</evidence>
<keyword evidence="3" id="KW-1185">Reference proteome</keyword>
<evidence type="ECO:0000256" key="1">
    <source>
        <dbReference type="SAM" id="Phobius"/>
    </source>
</evidence>
<protein>
    <submittedName>
        <fullName evidence="2">Putative multidrug resistance efflux transporter</fullName>
    </submittedName>
</protein>
<organism evidence="2 3">
    <name type="scientific">Wenyingzhuangia marina</name>
    <dbReference type="NCBI Taxonomy" id="1195760"/>
    <lineage>
        <taxon>Bacteria</taxon>
        <taxon>Pseudomonadati</taxon>
        <taxon>Bacteroidota</taxon>
        <taxon>Flavobacteriia</taxon>
        <taxon>Flavobacteriales</taxon>
        <taxon>Flavobacteriaceae</taxon>
        <taxon>Wenyingzhuangia</taxon>
    </lineage>
</organism>